<dbReference type="PANTHER" id="PTHR21262">
    <property type="entry name" value="GUANOSINE-3',5'-BIS DIPHOSPHATE 3'-PYROPHOSPHOHYDROLASE"/>
    <property type="match status" value="1"/>
</dbReference>
<dbReference type="GO" id="GO:0005886">
    <property type="term" value="C:plasma membrane"/>
    <property type="evidence" value="ECO:0007669"/>
    <property type="project" value="TreeGrafter"/>
</dbReference>
<dbReference type="SUPFAM" id="SSF109604">
    <property type="entry name" value="HD-domain/PDEase-like"/>
    <property type="match status" value="1"/>
</dbReference>
<dbReference type="InterPro" id="IPR012676">
    <property type="entry name" value="TGS-like"/>
</dbReference>
<dbReference type="InterPro" id="IPR003607">
    <property type="entry name" value="HD/PDEase_dom"/>
</dbReference>
<dbReference type="InterPro" id="IPR012675">
    <property type="entry name" value="Beta-grasp_dom_sf"/>
</dbReference>
<reference evidence="3" key="1">
    <citation type="journal article" date="2012" name="PLoS ONE">
        <title>Gene sets for utilization of primary and secondary nutrition supplies in the distal gut of endangered iberian lynx.</title>
        <authorList>
            <person name="Alcaide M."/>
            <person name="Messina E."/>
            <person name="Richter M."/>
            <person name="Bargiela R."/>
            <person name="Peplies J."/>
            <person name="Huws S.A."/>
            <person name="Newbold C.J."/>
            <person name="Golyshin P.N."/>
            <person name="Simon M.A."/>
            <person name="Lopez G."/>
            <person name="Yakimov M.M."/>
            <person name="Ferrer M."/>
        </authorList>
    </citation>
    <scope>NUCLEOTIDE SEQUENCE</scope>
</reference>
<evidence type="ECO:0000313" key="3">
    <source>
        <dbReference type="EMBL" id="EJX02934.1"/>
    </source>
</evidence>
<dbReference type="InterPro" id="IPR004095">
    <property type="entry name" value="TGS"/>
</dbReference>
<dbReference type="Gene3D" id="3.10.20.30">
    <property type="match status" value="1"/>
</dbReference>
<dbReference type="CDD" id="cd00077">
    <property type="entry name" value="HDc"/>
    <property type="match status" value="1"/>
</dbReference>
<dbReference type="PROSITE" id="PS51880">
    <property type="entry name" value="TGS"/>
    <property type="match status" value="1"/>
</dbReference>
<comment type="caution">
    <text evidence="3">The sequence shown here is derived from an EMBL/GenBank/DDBJ whole genome shotgun (WGS) entry which is preliminary data.</text>
</comment>
<dbReference type="InterPro" id="IPR007685">
    <property type="entry name" value="RelA_SpoT"/>
</dbReference>
<dbReference type="Pfam" id="PF04607">
    <property type="entry name" value="RelA_SpoT"/>
    <property type="match status" value="1"/>
</dbReference>
<evidence type="ECO:0000256" key="1">
    <source>
        <dbReference type="ARBA" id="ARBA00007476"/>
    </source>
</evidence>
<dbReference type="Pfam" id="PF13291">
    <property type="entry name" value="ACT_4"/>
    <property type="match status" value="1"/>
</dbReference>
<gene>
    <name evidence="3" type="ORF">EVA_08961</name>
</gene>
<proteinExistence type="inferred from homology"/>
<dbReference type="FunFam" id="1.10.3210.10:FF:000001">
    <property type="entry name" value="GTP pyrophosphokinase RelA"/>
    <property type="match status" value="1"/>
</dbReference>
<dbReference type="Gene3D" id="1.10.3210.10">
    <property type="entry name" value="Hypothetical protein af1432"/>
    <property type="match status" value="1"/>
</dbReference>
<accession>J9G7U1</accession>
<dbReference type="SMART" id="SM00954">
    <property type="entry name" value="RelA_SpoT"/>
    <property type="match status" value="1"/>
</dbReference>
<dbReference type="SUPFAM" id="SSF81301">
    <property type="entry name" value="Nucleotidyltransferase"/>
    <property type="match status" value="1"/>
</dbReference>
<dbReference type="AlphaFoldDB" id="J9G7U1"/>
<dbReference type="EMBL" id="AMCI01002356">
    <property type="protein sequence ID" value="EJX02934.1"/>
    <property type="molecule type" value="Genomic_DNA"/>
</dbReference>
<dbReference type="InterPro" id="IPR002912">
    <property type="entry name" value="ACT_dom"/>
</dbReference>
<protein>
    <submittedName>
        <fullName evidence="3">Guanosine-3',5'-bis(Diphosphate) 3'-pyrophosphohydrolase</fullName>
    </submittedName>
</protein>
<name>J9G7U1_9ZZZZ</name>
<dbReference type="Pfam" id="PF02824">
    <property type="entry name" value="TGS"/>
    <property type="match status" value="1"/>
</dbReference>
<dbReference type="Gene3D" id="3.30.70.260">
    <property type="match status" value="1"/>
</dbReference>
<dbReference type="Gene3D" id="3.30.460.10">
    <property type="entry name" value="Beta Polymerase, domain 2"/>
    <property type="match status" value="1"/>
</dbReference>
<dbReference type="SUPFAM" id="SSF81271">
    <property type="entry name" value="TGS-like"/>
    <property type="match status" value="1"/>
</dbReference>
<keyword evidence="3" id="KW-0378">Hydrolase</keyword>
<comment type="similarity">
    <text evidence="1">Belongs to the RelA/SpoT family.</text>
</comment>
<dbReference type="CDD" id="cd05399">
    <property type="entry name" value="NT_Rel-Spo_like"/>
    <property type="match status" value="1"/>
</dbReference>
<dbReference type="Pfam" id="PF13328">
    <property type="entry name" value="HD_4"/>
    <property type="match status" value="1"/>
</dbReference>
<organism evidence="3">
    <name type="scientific">gut metagenome</name>
    <dbReference type="NCBI Taxonomy" id="749906"/>
    <lineage>
        <taxon>unclassified sequences</taxon>
        <taxon>metagenomes</taxon>
        <taxon>organismal metagenomes</taxon>
    </lineage>
</organism>
<dbReference type="GO" id="GO:0015969">
    <property type="term" value="P:guanosine tetraphosphate metabolic process"/>
    <property type="evidence" value="ECO:0007669"/>
    <property type="project" value="InterPro"/>
</dbReference>
<feature type="domain" description="TGS" evidence="2">
    <location>
        <begin position="392"/>
        <end position="453"/>
    </location>
</feature>
<dbReference type="PANTHER" id="PTHR21262:SF31">
    <property type="entry name" value="GTP PYROPHOSPHOKINASE"/>
    <property type="match status" value="1"/>
</dbReference>
<dbReference type="SMART" id="SM00471">
    <property type="entry name" value="HDc"/>
    <property type="match status" value="1"/>
</dbReference>
<evidence type="ECO:0000259" key="2">
    <source>
        <dbReference type="PROSITE" id="PS51880"/>
    </source>
</evidence>
<dbReference type="InterPro" id="IPR043519">
    <property type="entry name" value="NT_sf"/>
</dbReference>
<sequence>MEDYDTLMNGQLESILSVMKKRNVSAEDCQRIRQAFEFAREAHEGQKRKSGAPYIIHPMAVARIVAEELQLGPNPVIAAFLHDVVEDTDFTIEDVKSRFGNDVAYLVRVVTKQKKKQYETSKQVDNFKQMLESFHYDIRAILIKLADRLHNMRTLESMRPDKQMKIAGETDYFYAPLANRLGLYGIRRELENLSLRYRCPLEYKELEAAIEADKREDQQRLDAFTGEMLQLLSKHGIEARTQVRYRMPYSIWRKLHNTGRDFKHLEYRHIIRLIYPASCEAEEKSICLRIYSILTDHFKEQPCSIINYIDSPKENGYQSFHIRLLSGQGIWEEIHISSERMVLNSKLGCAVERMEGAWDNWIAKFRALLKDAASQTAEGWYMDSVVSSLYNEDITVFTPKGQAVSLPQRASALDFAFEIHSAVGEHAQYAKINGKLCSVKTELHHGDCVEVGTNPHFTPRADWIDCVQTYKAKRFLRSYWGQAKSIPKNRCKHCHPLPGNEVIGFRELDGTVTIHKRDCPVAIRMASQRGDSIVSVDFPEDAELFYPVCVHVKAVDRYHMLIDLVDSITNGMKLPIASLEVATVDEIVNCTIQFSVHSFNELQQVIASINQIKGVDEVHQVELAGKR</sequence>
<dbReference type="GO" id="GO:0016787">
    <property type="term" value="F:hydrolase activity"/>
    <property type="evidence" value="ECO:0007669"/>
    <property type="project" value="UniProtKB-KW"/>
</dbReference>
<dbReference type="FunFam" id="3.10.20.30:FF:000002">
    <property type="entry name" value="GTP pyrophosphokinase (RelA/SpoT)"/>
    <property type="match status" value="1"/>
</dbReference>